<comment type="catalytic activity">
    <reaction evidence="4">
        <text>dUTP + H2O = dUMP + diphosphate + H(+)</text>
        <dbReference type="Rhea" id="RHEA:10248"/>
        <dbReference type="ChEBI" id="CHEBI:15377"/>
        <dbReference type="ChEBI" id="CHEBI:15378"/>
        <dbReference type="ChEBI" id="CHEBI:33019"/>
        <dbReference type="ChEBI" id="CHEBI:61555"/>
        <dbReference type="ChEBI" id="CHEBI:246422"/>
        <dbReference type="EC" id="3.6.1.23"/>
    </reaction>
</comment>
<dbReference type="GO" id="GO:0006226">
    <property type="term" value="P:dUMP biosynthetic process"/>
    <property type="evidence" value="ECO:0007669"/>
    <property type="project" value="UniProtKB-UniRule"/>
</dbReference>
<dbReference type="Pfam" id="PF00692">
    <property type="entry name" value="dUTPase"/>
    <property type="match status" value="1"/>
</dbReference>
<gene>
    <name evidence="6" type="ORF">AFUS01_LOCUS39226</name>
</gene>
<organism evidence="6 7">
    <name type="scientific">Allacma fusca</name>
    <dbReference type="NCBI Taxonomy" id="39272"/>
    <lineage>
        <taxon>Eukaryota</taxon>
        <taxon>Metazoa</taxon>
        <taxon>Ecdysozoa</taxon>
        <taxon>Arthropoda</taxon>
        <taxon>Hexapoda</taxon>
        <taxon>Collembola</taxon>
        <taxon>Symphypleona</taxon>
        <taxon>Sminthuridae</taxon>
        <taxon>Allacma</taxon>
    </lineage>
</organism>
<dbReference type="Proteomes" id="UP000708208">
    <property type="component" value="Unassembled WGS sequence"/>
</dbReference>
<proteinExistence type="inferred from homology"/>
<keyword evidence="3 4" id="KW-0546">Nucleotide metabolism</keyword>
<reference evidence="6" key="1">
    <citation type="submission" date="2021-06" db="EMBL/GenBank/DDBJ databases">
        <authorList>
            <person name="Hodson N. C."/>
            <person name="Mongue J. A."/>
            <person name="Jaron S. K."/>
        </authorList>
    </citation>
    <scope>NUCLEOTIDE SEQUENCE</scope>
</reference>
<dbReference type="PANTHER" id="PTHR11241">
    <property type="entry name" value="DEOXYURIDINE 5'-TRIPHOSPHATE NUCLEOTIDOHYDROLASE"/>
    <property type="match status" value="1"/>
</dbReference>
<dbReference type="PANTHER" id="PTHR11241:SF0">
    <property type="entry name" value="DEOXYURIDINE 5'-TRIPHOSPHATE NUCLEOTIDOHYDROLASE"/>
    <property type="match status" value="1"/>
</dbReference>
<dbReference type="OrthoDB" id="419889at2759"/>
<dbReference type="InterPro" id="IPR029054">
    <property type="entry name" value="dUTPase-like"/>
</dbReference>
<dbReference type="InterPro" id="IPR033704">
    <property type="entry name" value="dUTPase_trimeric"/>
</dbReference>
<comment type="function">
    <text evidence="4">Involved in nucleotide metabolism via production of dUMP, the immediate precursor of thymidine nucleotides, and decreases the intracellular concentration of dUTP so that uracil cannot be incorporated into DNA.</text>
</comment>
<name>A0A8J2L601_9HEXA</name>
<dbReference type="EC" id="3.6.1.23" evidence="4"/>
<evidence type="ECO:0000256" key="4">
    <source>
        <dbReference type="RuleBase" id="RU367024"/>
    </source>
</evidence>
<dbReference type="AlphaFoldDB" id="A0A8J2L601"/>
<dbReference type="InterPro" id="IPR008181">
    <property type="entry name" value="dUTPase"/>
</dbReference>
<evidence type="ECO:0000256" key="3">
    <source>
        <dbReference type="ARBA" id="ARBA00023080"/>
    </source>
</evidence>
<dbReference type="GO" id="GO:0046081">
    <property type="term" value="P:dUTP catabolic process"/>
    <property type="evidence" value="ECO:0007669"/>
    <property type="project" value="UniProtKB-UniRule"/>
</dbReference>
<sequence>MEQSSGFTVSVVANLATGDMSEFGTRQGRLPAERNVGSVGKPTTTCVLKVARRHREAVVPQAWTPGAAGCDLHTIEGKVMQPGSRHVFRTGLAVEIPPGTYGQIAARSSLALKGILVLGGVIDQDYRGEVKIILANYSERDVFIEPQSRVAQIIIHKIFHAEVMEVGALTTSARNEGGFGSTGQ</sequence>
<dbReference type="EMBL" id="CAJVCH010551162">
    <property type="protein sequence ID" value="CAG7829360.1"/>
    <property type="molecule type" value="Genomic_DNA"/>
</dbReference>
<comment type="similarity">
    <text evidence="2 4">Belongs to the dUTPase family.</text>
</comment>
<evidence type="ECO:0000313" key="6">
    <source>
        <dbReference type="EMBL" id="CAG7829360.1"/>
    </source>
</evidence>
<keyword evidence="7" id="KW-1185">Reference proteome</keyword>
<evidence type="ECO:0000313" key="7">
    <source>
        <dbReference type="Proteomes" id="UP000708208"/>
    </source>
</evidence>
<dbReference type="NCBIfam" id="TIGR00576">
    <property type="entry name" value="dut"/>
    <property type="match status" value="1"/>
</dbReference>
<keyword evidence="4" id="KW-0460">Magnesium</keyword>
<dbReference type="GO" id="GO:0000287">
    <property type="term" value="F:magnesium ion binding"/>
    <property type="evidence" value="ECO:0007669"/>
    <property type="project" value="UniProtKB-UniRule"/>
</dbReference>
<evidence type="ECO:0000256" key="1">
    <source>
        <dbReference type="ARBA" id="ARBA00005142"/>
    </source>
</evidence>
<dbReference type="CDD" id="cd07557">
    <property type="entry name" value="trimeric_dUTPase"/>
    <property type="match status" value="1"/>
</dbReference>
<comment type="caution">
    <text evidence="6">The sequence shown here is derived from an EMBL/GenBank/DDBJ whole genome shotgun (WGS) entry which is preliminary data.</text>
</comment>
<feature type="domain" description="dUTPase-like" evidence="5">
    <location>
        <begin position="57"/>
        <end position="183"/>
    </location>
</feature>
<evidence type="ECO:0000259" key="5">
    <source>
        <dbReference type="Pfam" id="PF00692"/>
    </source>
</evidence>
<dbReference type="NCBIfam" id="NF001862">
    <property type="entry name" value="PRK00601.1"/>
    <property type="match status" value="1"/>
</dbReference>
<keyword evidence="4" id="KW-0479">Metal-binding</keyword>
<evidence type="ECO:0000256" key="2">
    <source>
        <dbReference type="ARBA" id="ARBA00006581"/>
    </source>
</evidence>
<keyword evidence="4" id="KW-0378">Hydrolase</keyword>
<protein>
    <recommendedName>
        <fullName evidence="4">Deoxyuridine 5'-triphosphate nucleotidohydrolase</fullName>
        <shortName evidence="4">dUTPase</shortName>
        <ecNumber evidence="4">3.6.1.23</ecNumber>
    </recommendedName>
    <alternativeName>
        <fullName evidence="4">dUTP pyrophosphatase</fullName>
    </alternativeName>
</protein>
<accession>A0A8J2L601</accession>
<dbReference type="GO" id="GO:0004170">
    <property type="term" value="F:dUTP diphosphatase activity"/>
    <property type="evidence" value="ECO:0007669"/>
    <property type="project" value="UniProtKB-UniRule"/>
</dbReference>
<comment type="cofactor">
    <cofactor evidence="4">
        <name>Mg(2+)</name>
        <dbReference type="ChEBI" id="CHEBI:18420"/>
    </cofactor>
</comment>
<comment type="pathway">
    <text evidence="1 4">Pyrimidine metabolism; dUMP biosynthesis; dUMP from dCTP (dUTP route): step 2/2.</text>
</comment>